<organism evidence="1 2">
    <name type="scientific">Pistacia atlantica</name>
    <dbReference type="NCBI Taxonomy" id="434234"/>
    <lineage>
        <taxon>Eukaryota</taxon>
        <taxon>Viridiplantae</taxon>
        <taxon>Streptophyta</taxon>
        <taxon>Embryophyta</taxon>
        <taxon>Tracheophyta</taxon>
        <taxon>Spermatophyta</taxon>
        <taxon>Magnoliopsida</taxon>
        <taxon>eudicotyledons</taxon>
        <taxon>Gunneridae</taxon>
        <taxon>Pentapetalae</taxon>
        <taxon>rosids</taxon>
        <taxon>malvids</taxon>
        <taxon>Sapindales</taxon>
        <taxon>Anacardiaceae</taxon>
        <taxon>Pistacia</taxon>
    </lineage>
</organism>
<proteinExistence type="predicted"/>
<evidence type="ECO:0000313" key="1">
    <source>
        <dbReference type="EMBL" id="KAJ0083960.1"/>
    </source>
</evidence>
<reference evidence="2" key="1">
    <citation type="journal article" date="2023" name="G3 (Bethesda)">
        <title>Genome assembly and association tests identify interacting loci associated with vigor, precocity, and sex in interspecific pistachio rootstocks.</title>
        <authorList>
            <person name="Palmer W."/>
            <person name="Jacygrad E."/>
            <person name="Sagayaradj S."/>
            <person name="Cavanaugh K."/>
            <person name="Han R."/>
            <person name="Bertier L."/>
            <person name="Beede B."/>
            <person name="Kafkas S."/>
            <person name="Golino D."/>
            <person name="Preece J."/>
            <person name="Michelmore R."/>
        </authorList>
    </citation>
    <scope>NUCLEOTIDE SEQUENCE [LARGE SCALE GENOMIC DNA]</scope>
</reference>
<comment type="caution">
    <text evidence="1">The sequence shown here is derived from an EMBL/GenBank/DDBJ whole genome shotgun (WGS) entry which is preliminary data.</text>
</comment>
<name>A0ACC1A8V7_9ROSI</name>
<sequence>MHLTSIRSVLIGKTILLILTLMDLLNTFSRGNSFL</sequence>
<dbReference type="EMBL" id="CM047907">
    <property type="protein sequence ID" value="KAJ0083960.1"/>
    <property type="molecule type" value="Genomic_DNA"/>
</dbReference>
<accession>A0ACC1A8V7</accession>
<keyword evidence="2" id="KW-1185">Reference proteome</keyword>
<dbReference type="Proteomes" id="UP001164250">
    <property type="component" value="Chromosome 11"/>
</dbReference>
<protein>
    <submittedName>
        <fullName evidence="1">Uncharacterized protein</fullName>
    </submittedName>
</protein>
<gene>
    <name evidence="1" type="ORF">Patl1_29592</name>
</gene>
<evidence type="ECO:0000313" key="2">
    <source>
        <dbReference type="Proteomes" id="UP001164250"/>
    </source>
</evidence>